<dbReference type="EMBL" id="SMOD01000023">
    <property type="protein sequence ID" value="TDG05086.1"/>
    <property type="molecule type" value="Genomic_DNA"/>
</dbReference>
<organism evidence="1 2">
    <name type="scientific">Paraburkholderia guartelaensis</name>
    <dbReference type="NCBI Taxonomy" id="2546446"/>
    <lineage>
        <taxon>Bacteria</taxon>
        <taxon>Pseudomonadati</taxon>
        <taxon>Pseudomonadota</taxon>
        <taxon>Betaproteobacteria</taxon>
        <taxon>Burkholderiales</taxon>
        <taxon>Burkholderiaceae</taxon>
        <taxon>Paraburkholderia</taxon>
    </lineage>
</organism>
<dbReference type="RefSeq" id="WP_133185852.1">
    <property type="nucleotide sequence ID" value="NZ_SMOD01000023.1"/>
</dbReference>
<name>A0A4R5L843_9BURK</name>
<proteinExistence type="predicted"/>
<sequence>MTEQIINSPEAVAVARIASAAREMQAVLAAMEKHFDAFEVTQPSILKLARLAAAMQELRDAREDFGRLLSQHSHR</sequence>
<evidence type="ECO:0000313" key="2">
    <source>
        <dbReference type="Proteomes" id="UP000295606"/>
    </source>
</evidence>
<protein>
    <submittedName>
        <fullName evidence="1">Uncharacterized protein</fullName>
    </submittedName>
</protein>
<accession>A0A4R5L843</accession>
<dbReference type="OrthoDB" id="9114706at2"/>
<comment type="caution">
    <text evidence="1">The sequence shown here is derived from an EMBL/GenBank/DDBJ whole genome shotgun (WGS) entry which is preliminary data.</text>
</comment>
<reference evidence="1 2" key="1">
    <citation type="submission" date="2019-03" db="EMBL/GenBank/DDBJ databases">
        <title>Paraburkholderia sp. isolated from native Mimosa gymnas in Guartela State Park, Brazil.</title>
        <authorList>
            <person name="Paulitsch F."/>
            <person name="Hungria M."/>
            <person name="Delamuta J.R.M."/>
            <person name="Ribeiro R.A."/>
            <person name="Dall'Agnol R."/>
            <person name="Silva J.S.B."/>
        </authorList>
    </citation>
    <scope>NUCLEOTIDE SEQUENCE [LARGE SCALE GENOMIC DNA]</scope>
    <source>
        <strain evidence="1 2">CNPSo 3008</strain>
    </source>
</reference>
<dbReference type="AlphaFoldDB" id="A0A4R5L843"/>
<evidence type="ECO:0000313" key="1">
    <source>
        <dbReference type="EMBL" id="TDG05086.1"/>
    </source>
</evidence>
<dbReference type="Proteomes" id="UP000295606">
    <property type="component" value="Unassembled WGS sequence"/>
</dbReference>
<gene>
    <name evidence="1" type="ORF">E1N52_27005</name>
</gene>